<proteinExistence type="predicted"/>
<feature type="non-terminal residue" evidence="1">
    <location>
        <position position="1"/>
    </location>
</feature>
<feature type="non-terminal residue" evidence="1">
    <location>
        <position position="124"/>
    </location>
</feature>
<dbReference type="EMBL" id="KQ085890">
    <property type="protein sequence ID" value="KLO18887.1"/>
    <property type="molecule type" value="Genomic_DNA"/>
</dbReference>
<evidence type="ECO:0000313" key="1">
    <source>
        <dbReference type="EMBL" id="KLO18887.1"/>
    </source>
</evidence>
<accession>A0A0H2S455</accession>
<protein>
    <submittedName>
        <fullName evidence="1">Uncharacterized protein</fullName>
    </submittedName>
</protein>
<dbReference type="Proteomes" id="UP000053477">
    <property type="component" value="Unassembled WGS sequence"/>
</dbReference>
<dbReference type="InParanoid" id="A0A0H2S455"/>
<keyword evidence="2" id="KW-1185">Reference proteome</keyword>
<dbReference type="AlphaFoldDB" id="A0A0H2S455"/>
<dbReference type="OrthoDB" id="3267861at2759"/>
<gene>
    <name evidence="1" type="ORF">SCHPADRAFT_789426</name>
</gene>
<dbReference type="STRING" id="27342.A0A0H2S455"/>
<organism evidence="1 2">
    <name type="scientific">Schizopora paradoxa</name>
    <dbReference type="NCBI Taxonomy" id="27342"/>
    <lineage>
        <taxon>Eukaryota</taxon>
        <taxon>Fungi</taxon>
        <taxon>Dikarya</taxon>
        <taxon>Basidiomycota</taxon>
        <taxon>Agaricomycotina</taxon>
        <taxon>Agaricomycetes</taxon>
        <taxon>Hymenochaetales</taxon>
        <taxon>Schizoporaceae</taxon>
        <taxon>Schizopora</taxon>
    </lineage>
</organism>
<sequence length="124" mass="14696">SEAAAIIEEWNEVFVTEVKMIGEKFQRHKHKEVCYKNRPNRQCRFNFPREEIQASFYDEKLQAIVFVYRDGTINNYNPYILVYSRHNHDLSCILSGQAAKSAMIYITDYITKMDMKTYQVLSVL</sequence>
<reference evidence="1 2" key="1">
    <citation type="submission" date="2015-04" db="EMBL/GenBank/DDBJ databases">
        <title>Complete genome sequence of Schizopora paradoxa KUC8140, a cosmopolitan wood degrader in East Asia.</title>
        <authorList>
            <consortium name="DOE Joint Genome Institute"/>
            <person name="Min B."/>
            <person name="Park H."/>
            <person name="Jang Y."/>
            <person name="Kim J.-J."/>
            <person name="Kim K.H."/>
            <person name="Pangilinan J."/>
            <person name="Lipzen A."/>
            <person name="Riley R."/>
            <person name="Grigoriev I.V."/>
            <person name="Spatafora J.W."/>
            <person name="Choi I.-G."/>
        </authorList>
    </citation>
    <scope>NUCLEOTIDE SEQUENCE [LARGE SCALE GENOMIC DNA]</scope>
    <source>
        <strain evidence="1 2">KUC8140</strain>
    </source>
</reference>
<name>A0A0H2S455_9AGAM</name>
<evidence type="ECO:0000313" key="2">
    <source>
        <dbReference type="Proteomes" id="UP000053477"/>
    </source>
</evidence>